<dbReference type="EMBL" id="CM003146">
    <property type="protein sequence ID" value="KIS68962.1"/>
    <property type="molecule type" value="Genomic_DNA"/>
</dbReference>
<gene>
    <name evidence="2" type="ORF">UMAG_10328</name>
</gene>
<accession>A0A0D1C5N3</accession>
<feature type="region of interest" description="Disordered" evidence="1">
    <location>
        <begin position="97"/>
        <end position="120"/>
    </location>
</feature>
<proteinExistence type="predicted"/>
<reference evidence="2 3" key="1">
    <citation type="journal article" date="2006" name="Nature">
        <title>Insights from the genome of the biotrophic fungal plant pathogen Ustilago maydis.</title>
        <authorList>
            <person name="Kamper J."/>
            <person name="Kahmann R."/>
            <person name="Bolker M."/>
            <person name="Ma L.J."/>
            <person name="Brefort T."/>
            <person name="Saville B.J."/>
            <person name="Banuett F."/>
            <person name="Kronstad J.W."/>
            <person name="Gold S.E."/>
            <person name="Muller O."/>
            <person name="Perlin M.H."/>
            <person name="Wosten H.A."/>
            <person name="de Vries R."/>
            <person name="Ruiz-Herrera J."/>
            <person name="Reynaga-Pena C.G."/>
            <person name="Snetselaar K."/>
            <person name="McCann M."/>
            <person name="Perez-Martin J."/>
            <person name="Feldbrugge M."/>
            <person name="Basse C.W."/>
            <person name="Steinberg G."/>
            <person name="Ibeas J.I."/>
            <person name="Holloman W."/>
            <person name="Guzman P."/>
            <person name="Farman M."/>
            <person name="Stajich J.E."/>
            <person name="Sentandreu R."/>
            <person name="Gonzalez-Prieto J.M."/>
            <person name="Kennell J.C."/>
            <person name="Molina L."/>
            <person name="Schirawski J."/>
            <person name="Mendoza-Mendoza A."/>
            <person name="Greilinger D."/>
            <person name="Munch K."/>
            <person name="Rossel N."/>
            <person name="Scherer M."/>
            <person name="Vranes M."/>
            <person name="Ladendorf O."/>
            <person name="Vincon V."/>
            <person name="Fuchs U."/>
            <person name="Sandrock B."/>
            <person name="Meng S."/>
            <person name="Ho E.C."/>
            <person name="Cahill M.J."/>
            <person name="Boyce K.J."/>
            <person name="Klose J."/>
            <person name="Klosterman S.J."/>
            <person name="Deelstra H.J."/>
            <person name="Ortiz-Castellanos L."/>
            <person name="Li W."/>
            <person name="Sanchez-Alonso P."/>
            <person name="Schreier P.H."/>
            <person name="Hauser-Hahn I."/>
            <person name="Vaupel M."/>
            <person name="Koopmann E."/>
            <person name="Friedrich G."/>
            <person name="Voss H."/>
            <person name="Schluter T."/>
            <person name="Margolis J."/>
            <person name="Platt D."/>
            <person name="Swimmer C."/>
            <person name="Gnirke A."/>
            <person name="Chen F."/>
            <person name="Vysotskaia V."/>
            <person name="Mannhaupt G."/>
            <person name="Guldener U."/>
            <person name="Munsterkotter M."/>
            <person name="Haase D."/>
            <person name="Oesterheld M."/>
            <person name="Mewes H.W."/>
            <person name="Mauceli E.W."/>
            <person name="DeCaprio D."/>
            <person name="Wade C.M."/>
            <person name="Butler J."/>
            <person name="Young S."/>
            <person name="Jaffe D.B."/>
            <person name="Calvo S."/>
            <person name="Nusbaum C."/>
            <person name="Galagan J."/>
            <person name="Birren B.W."/>
        </authorList>
    </citation>
    <scope>NUCLEOTIDE SEQUENCE [LARGE SCALE GENOMIC DNA]</scope>
    <source>
        <strain evidence="3">DSM 14603 / FGSC 9021 / UM521</strain>
    </source>
</reference>
<evidence type="ECO:0000313" key="3">
    <source>
        <dbReference type="Proteomes" id="UP000000561"/>
    </source>
</evidence>
<organism evidence="2 3">
    <name type="scientific">Mycosarcoma maydis</name>
    <name type="common">Corn smut fungus</name>
    <name type="synonym">Ustilago maydis</name>
    <dbReference type="NCBI Taxonomy" id="5270"/>
    <lineage>
        <taxon>Eukaryota</taxon>
        <taxon>Fungi</taxon>
        <taxon>Dikarya</taxon>
        <taxon>Basidiomycota</taxon>
        <taxon>Ustilaginomycotina</taxon>
        <taxon>Ustilaginomycetes</taxon>
        <taxon>Ustilaginales</taxon>
        <taxon>Ustilaginaceae</taxon>
        <taxon>Mycosarcoma</taxon>
    </lineage>
</organism>
<dbReference type="GeneID" id="23566373"/>
<dbReference type="KEGG" id="uma:UMAG_10328"/>
<dbReference type="Proteomes" id="UP000000561">
    <property type="component" value="Chromosome 7"/>
</dbReference>
<dbReference type="RefSeq" id="XP_011389485.1">
    <property type="nucleotide sequence ID" value="XM_011391183.1"/>
</dbReference>
<protein>
    <submittedName>
        <fullName evidence="2">Uncharacterized protein</fullName>
    </submittedName>
</protein>
<dbReference type="InParanoid" id="A0A0D1C5N3"/>
<evidence type="ECO:0000313" key="2">
    <source>
        <dbReference type="EMBL" id="KIS68962.1"/>
    </source>
</evidence>
<dbReference type="AlphaFoldDB" id="A0A0D1C5N3"/>
<name>A0A0D1C5N3_MYCMD</name>
<keyword evidence="3" id="KW-1185">Reference proteome</keyword>
<evidence type="ECO:0000256" key="1">
    <source>
        <dbReference type="SAM" id="MobiDB-lite"/>
    </source>
</evidence>
<sequence>MDNQWSAVQFAGSLLWTSWQTLIPKKPVSWQLESTQPLPLNYQVFTTFQEAIAKRGDASAAARMEECQKLEEIAKATVEEMHGAWREESTRDCEIYAEPCQPSPRSNREYSLSNGRYIVS</sequence>
<dbReference type="VEuPathDB" id="FungiDB:UMAG_10328"/>
<feature type="compositionally biased region" description="Polar residues" evidence="1">
    <location>
        <begin position="103"/>
        <end position="114"/>
    </location>
</feature>